<protein>
    <submittedName>
        <fullName evidence="1">Uncharacterized protein</fullName>
    </submittedName>
</protein>
<reference evidence="1 2" key="1">
    <citation type="submission" date="2017-08" db="EMBL/GenBank/DDBJ databases">
        <title>Infants hospitalized years apart are colonized by the same room-sourced microbial strains.</title>
        <authorList>
            <person name="Brooks B."/>
            <person name="Olm M.R."/>
            <person name="Firek B.A."/>
            <person name="Baker R."/>
            <person name="Thomas B.C."/>
            <person name="Morowitz M.J."/>
            <person name="Banfield J.F."/>
        </authorList>
    </citation>
    <scope>NUCLEOTIDE SEQUENCE [LARGE SCALE GENOMIC DNA]</scope>
    <source>
        <strain evidence="1">S2_005_003_R2_43</strain>
    </source>
</reference>
<dbReference type="Proteomes" id="UP000249577">
    <property type="component" value="Unassembled WGS sequence"/>
</dbReference>
<dbReference type="AlphaFoldDB" id="A0A2W5K8M6"/>
<name>A0A2W5K8M6_ANCNO</name>
<dbReference type="EMBL" id="QFPN01000009">
    <property type="protein sequence ID" value="PZQ12349.1"/>
    <property type="molecule type" value="Genomic_DNA"/>
</dbReference>
<proteinExistence type="predicted"/>
<evidence type="ECO:0000313" key="1">
    <source>
        <dbReference type="EMBL" id="PZQ12349.1"/>
    </source>
</evidence>
<evidence type="ECO:0000313" key="2">
    <source>
        <dbReference type="Proteomes" id="UP000249577"/>
    </source>
</evidence>
<gene>
    <name evidence="1" type="ORF">DI565_16090</name>
</gene>
<organism evidence="1 2">
    <name type="scientific">Ancylobacter novellus</name>
    <name type="common">Thiobacillus novellus</name>
    <dbReference type="NCBI Taxonomy" id="921"/>
    <lineage>
        <taxon>Bacteria</taxon>
        <taxon>Pseudomonadati</taxon>
        <taxon>Pseudomonadota</taxon>
        <taxon>Alphaproteobacteria</taxon>
        <taxon>Hyphomicrobiales</taxon>
        <taxon>Xanthobacteraceae</taxon>
        <taxon>Ancylobacter</taxon>
    </lineage>
</organism>
<comment type="caution">
    <text evidence="1">The sequence shown here is derived from an EMBL/GenBank/DDBJ whole genome shotgun (WGS) entry which is preliminary data.</text>
</comment>
<sequence length="349" mass="38436">MGRAFSVMQSVASRHGTAIQTMIADGLTQDDRFEVFRDHPIPVGVAALELVSSRTPANVLRYTTLSSSGAVHHVATIDIFAIHLERGWAGAFDSKRGQAPTPATRRRHIELDLRAIRMTLPSFARQMGFLQVDCATSAVIDYFGNAGFREAMTVPHGDIDRLFEMQLTPRIDAMTAALEVELDAAVREILKRGTRRQLKCVDADRVGAEMARLFQVSATSSRSRAKNRAMNSDVGALDPRRVNAPVSDASPFGRWWPQPEAYDPEVQGDIEELLEAVHCPGEKRWPAAARGDAASAINLAIRVQLVREPKLRPYRDVILVALWRCAAEGDPAAALVMNWLKEHPSAQAP</sequence>
<accession>A0A2W5K8M6</accession>